<sequence length="156" mass="17925">MEHSRLVTAFRNEGVLHLKEGNGKVLTLLRPDLWNPELGEDWVYLLFDLFQIRTICEAFSEVSLDIVEFGSKPTIYHSDPNRIIADGPRVNGNLKFSLIREPNWNKLLFQISQPVLVKMDTKEKTDFQTSLVFPLLSPATKELYLGPEGEVKIIKR</sequence>
<proteinExistence type="predicted"/>
<gene>
    <name evidence="1" type="ORF">OM944_17520</name>
</gene>
<name>A0ABY6MFM9_9BACT</name>
<dbReference type="Proteomes" id="UP001163156">
    <property type="component" value="Chromosome"/>
</dbReference>
<evidence type="ECO:0000313" key="1">
    <source>
        <dbReference type="EMBL" id="UZD22443.1"/>
    </source>
</evidence>
<evidence type="ECO:0000313" key="2">
    <source>
        <dbReference type="Proteomes" id="UP001163156"/>
    </source>
</evidence>
<protein>
    <submittedName>
        <fullName evidence="1">Uncharacterized protein</fullName>
    </submittedName>
</protein>
<organism evidence="1 2">
    <name type="scientific">Algoriphagus halophytocola</name>
    <dbReference type="NCBI Taxonomy" id="2991499"/>
    <lineage>
        <taxon>Bacteria</taxon>
        <taxon>Pseudomonadati</taxon>
        <taxon>Bacteroidota</taxon>
        <taxon>Cytophagia</taxon>
        <taxon>Cytophagales</taxon>
        <taxon>Cyclobacteriaceae</taxon>
        <taxon>Algoriphagus</taxon>
    </lineage>
</organism>
<keyword evidence="2" id="KW-1185">Reference proteome</keyword>
<accession>A0ABY6MFM9</accession>
<dbReference type="RefSeq" id="WP_264808926.1">
    <property type="nucleotide sequence ID" value="NZ_CP110226.1"/>
</dbReference>
<reference evidence="1" key="1">
    <citation type="submission" date="2022-10" db="EMBL/GenBank/DDBJ databases">
        <title>Algoriphagus sp. a novel bacteria isolate from halophytes salicornia europaea.</title>
        <authorList>
            <person name="Peng Y."/>
            <person name="Jiang L."/>
            <person name="Lee J."/>
        </authorList>
    </citation>
    <scope>NUCLEOTIDE SEQUENCE</scope>
    <source>
        <strain evidence="1">TR-M5</strain>
    </source>
</reference>
<dbReference type="EMBL" id="CP110226">
    <property type="protein sequence ID" value="UZD22443.1"/>
    <property type="molecule type" value="Genomic_DNA"/>
</dbReference>